<comment type="caution">
    <text evidence="1">The sequence shown here is derived from an EMBL/GenBank/DDBJ whole genome shotgun (WGS) entry which is preliminary data.</text>
</comment>
<proteinExistence type="predicted"/>
<reference evidence="1 2" key="1">
    <citation type="submission" date="2020-05" db="EMBL/GenBank/DDBJ databases">
        <title>Vigna angularis (adzuki bean) Var. LongXiaoDou No. 4 denovo assembly.</title>
        <authorList>
            <person name="Xiang H."/>
        </authorList>
    </citation>
    <scope>NUCLEOTIDE SEQUENCE [LARGE SCALE GENOMIC DNA]</scope>
    <source>
        <tissue evidence="1">Leaf</tissue>
    </source>
</reference>
<evidence type="ECO:0000313" key="2">
    <source>
        <dbReference type="Proteomes" id="UP000743370"/>
    </source>
</evidence>
<dbReference type="EMBL" id="JABFOF010000004">
    <property type="protein sequence ID" value="KAG2399357.1"/>
    <property type="molecule type" value="Genomic_DNA"/>
</dbReference>
<accession>A0A8T0KHH5</accession>
<evidence type="ECO:0000313" key="1">
    <source>
        <dbReference type="EMBL" id="KAG2399357.1"/>
    </source>
</evidence>
<protein>
    <submittedName>
        <fullName evidence="1">Uncharacterized protein</fullName>
    </submittedName>
</protein>
<organism evidence="1 2">
    <name type="scientific">Phaseolus angularis</name>
    <name type="common">Azuki bean</name>
    <name type="synonym">Vigna angularis</name>
    <dbReference type="NCBI Taxonomy" id="3914"/>
    <lineage>
        <taxon>Eukaryota</taxon>
        <taxon>Viridiplantae</taxon>
        <taxon>Streptophyta</taxon>
        <taxon>Embryophyta</taxon>
        <taxon>Tracheophyta</taxon>
        <taxon>Spermatophyta</taxon>
        <taxon>Magnoliopsida</taxon>
        <taxon>eudicotyledons</taxon>
        <taxon>Gunneridae</taxon>
        <taxon>Pentapetalae</taxon>
        <taxon>rosids</taxon>
        <taxon>fabids</taxon>
        <taxon>Fabales</taxon>
        <taxon>Fabaceae</taxon>
        <taxon>Papilionoideae</taxon>
        <taxon>50 kb inversion clade</taxon>
        <taxon>NPAAA clade</taxon>
        <taxon>indigoferoid/millettioid clade</taxon>
        <taxon>Phaseoleae</taxon>
        <taxon>Vigna</taxon>
    </lineage>
</organism>
<sequence>MGSKSLTQKSLHRHSQTNHAPKAYLFASYPRHGVWVRDEGNGDEGCTKRLCELGVSVIRDSLCFEGTLVFAIARGRRRREGFTWSGDGENDGGVWLLMATWWPERGDFVAVAHGVEKVDGCDVDGW</sequence>
<dbReference type="Proteomes" id="UP000743370">
    <property type="component" value="Unassembled WGS sequence"/>
</dbReference>
<name>A0A8T0KHH5_PHAAN</name>
<dbReference type="AlphaFoldDB" id="A0A8T0KHH5"/>
<gene>
    <name evidence="1" type="ORF">HKW66_Vig0081610</name>
</gene>